<dbReference type="PATRIC" id="fig|1434109.4.peg.4134"/>
<dbReference type="InterPro" id="IPR015421">
    <property type="entry name" value="PyrdxlP-dep_Trfase_major"/>
</dbReference>
<dbReference type="Gene3D" id="3.40.640.10">
    <property type="entry name" value="Type I PLP-dependent aspartate aminotransferase-like (Major domain)"/>
    <property type="match status" value="1"/>
</dbReference>
<dbReference type="PROSITE" id="PS00105">
    <property type="entry name" value="AA_TRANSFER_CLASS_1"/>
    <property type="match status" value="1"/>
</dbReference>
<dbReference type="InterPro" id="IPR050596">
    <property type="entry name" value="AspAT/PAT-like"/>
</dbReference>
<keyword evidence="5 7" id="KW-0808">Transferase</keyword>
<dbReference type="EC" id="2.6.1.-" evidence="7"/>
<evidence type="ECO:0000313" key="10">
    <source>
        <dbReference type="Proteomes" id="UP000033038"/>
    </source>
</evidence>
<dbReference type="PANTHER" id="PTHR46383">
    <property type="entry name" value="ASPARTATE AMINOTRANSFERASE"/>
    <property type="match status" value="1"/>
</dbReference>
<dbReference type="GeneID" id="24824791"/>
<dbReference type="InterPro" id="IPR015424">
    <property type="entry name" value="PyrdxlP-dep_Trfase"/>
</dbReference>
<comment type="similarity">
    <text evidence="2 7">Belongs to the class-I pyridoxal-phosphate-dependent aminotransferase family.</text>
</comment>
<dbReference type="EMBL" id="CP009526">
    <property type="protein sequence ID" value="AKB52436.1"/>
    <property type="molecule type" value="Genomic_DNA"/>
</dbReference>
<dbReference type="GO" id="GO:0030170">
    <property type="term" value="F:pyridoxal phosphate binding"/>
    <property type="evidence" value="ECO:0007669"/>
    <property type="project" value="InterPro"/>
</dbReference>
<keyword evidence="9" id="KW-0670">Pyruvate</keyword>
<evidence type="ECO:0000256" key="7">
    <source>
        <dbReference type="RuleBase" id="RU000481"/>
    </source>
</evidence>
<accession>A0A0E3LM56</accession>
<dbReference type="AlphaFoldDB" id="A0A0E3LM56"/>
<dbReference type="FunFam" id="3.40.640.10:FF:000033">
    <property type="entry name" value="Aspartate aminotransferase"/>
    <property type="match status" value="1"/>
</dbReference>
<dbReference type="KEGG" id="mbw:MSBRW_3183"/>
<dbReference type="InterPro" id="IPR004838">
    <property type="entry name" value="NHTrfase_class1_PyrdxlP-BS"/>
</dbReference>
<dbReference type="PANTHER" id="PTHR46383:SF2">
    <property type="entry name" value="AMINOTRANSFERASE"/>
    <property type="match status" value="1"/>
</dbReference>
<proteinExistence type="inferred from homology"/>
<dbReference type="RefSeq" id="WP_011306540.1">
    <property type="nucleotide sequence ID" value="NZ_CP009526.1"/>
</dbReference>
<evidence type="ECO:0000256" key="4">
    <source>
        <dbReference type="ARBA" id="ARBA00022576"/>
    </source>
</evidence>
<evidence type="ECO:0000259" key="8">
    <source>
        <dbReference type="Pfam" id="PF00155"/>
    </source>
</evidence>
<protein>
    <recommendedName>
        <fullName evidence="7">Aminotransferase</fullName>
        <ecNumber evidence="7">2.6.1.-</ecNumber>
    </recommendedName>
</protein>
<dbReference type="Pfam" id="PF00155">
    <property type="entry name" value="Aminotran_1_2"/>
    <property type="match status" value="1"/>
</dbReference>
<evidence type="ECO:0000313" key="9">
    <source>
        <dbReference type="EMBL" id="AKB52436.1"/>
    </source>
</evidence>
<comment type="cofactor">
    <cofactor evidence="1 7">
        <name>pyridoxal 5'-phosphate</name>
        <dbReference type="ChEBI" id="CHEBI:597326"/>
    </cofactor>
</comment>
<evidence type="ECO:0000256" key="6">
    <source>
        <dbReference type="ARBA" id="ARBA00022898"/>
    </source>
</evidence>
<dbReference type="Proteomes" id="UP000033038">
    <property type="component" value="Chromosome"/>
</dbReference>
<dbReference type="GO" id="GO:0008483">
    <property type="term" value="F:transaminase activity"/>
    <property type="evidence" value="ECO:0007669"/>
    <property type="project" value="UniProtKB-KW"/>
</dbReference>
<dbReference type="InterPro" id="IPR004839">
    <property type="entry name" value="Aminotransferase_I/II_large"/>
</dbReference>
<evidence type="ECO:0000256" key="3">
    <source>
        <dbReference type="ARBA" id="ARBA00011738"/>
    </source>
</evidence>
<gene>
    <name evidence="9" type="ORF">MSBRW_3183</name>
</gene>
<dbReference type="SUPFAM" id="SSF53383">
    <property type="entry name" value="PLP-dependent transferases"/>
    <property type="match status" value="1"/>
</dbReference>
<evidence type="ECO:0000256" key="1">
    <source>
        <dbReference type="ARBA" id="ARBA00001933"/>
    </source>
</evidence>
<keyword evidence="6" id="KW-0663">Pyridoxal phosphate</keyword>
<dbReference type="CDD" id="cd00609">
    <property type="entry name" value="AAT_like"/>
    <property type="match status" value="1"/>
</dbReference>
<dbReference type="HOGENOM" id="CLU_017584_4_3_2"/>
<keyword evidence="4 7" id="KW-0032">Aminotransferase</keyword>
<evidence type="ECO:0000256" key="5">
    <source>
        <dbReference type="ARBA" id="ARBA00022679"/>
    </source>
</evidence>
<name>A0A0E3LM56_METBA</name>
<reference evidence="9 10" key="1">
    <citation type="submission" date="2014-07" db="EMBL/GenBank/DDBJ databases">
        <title>Methanogenic archaea and the global carbon cycle.</title>
        <authorList>
            <person name="Henriksen J.R."/>
            <person name="Luke J."/>
            <person name="Reinhart S."/>
            <person name="Benedict M.N."/>
            <person name="Youngblut N.D."/>
            <person name="Metcalf M.E."/>
            <person name="Whitaker R.J."/>
            <person name="Metcalf W.W."/>
        </authorList>
    </citation>
    <scope>NUCLEOTIDE SEQUENCE [LARGE SCALE GENOMIC DNA]</scope>
    <source>
        <strain evidence="9 10">Wiesmoor</strain>
    </source>
</reference>
<organism evidence="9 10">
    <name type="scientific">Methanosarcina barkeri str. Wiesmoor</name>
    <dbReference type="NCBI Taxonomy" id="1434109"/>
    <lineage>
        <taxon>Archaea</taxon>
        <taxon>Methanobacteriati</taxon>
        <taxon>Methanobacteriota</taxon>
        <taxon>Stenosarchaea group</taxon>
        <taxon>Methanomicrobia</taxon>
        <taxon>Methanosarcinales</taxon>
        <taxon>Methanosarcinaceae</taxon>
        <taxon>Methanosarcina</taxon>
    </lineage>
</organism>
<sequence length="398" mass="44146">MFSINSECVLSKKSEDIPPFYVMEVLESAQALEAEGRHIIHLEVGEPDFPTAPHICDAACAAIGRGATKYTHSQGLPSLREAIVESYQQKFGVELSPDQVIVTSGTSPALLIVFMALLEKMDEVIMSNPHYACYPNFVKYLGGTPVFVYTSETNGFALEPKTVRQCLSPNTKAILINSPSNPGGHVMSPENLQGLAKIADEKRIPIVSDEIYQGLIYGGDEHTILEYTKNAFVLNGFSKLYAMTGWRLGYIICPPECVRAIQKIHQNFFICANSFVQEAGIAALKGPQDHVDEMVHTYNKRRQYMLKRLIGMGLEVRKEPMGAFYVLADARRYGPDSLEMSRRILNEAGVAVTPGIDFGNGAEGYLRFSYANSIENIKEGMDRLEAFLEKELEGLEIL</sequence>
<dbReference type="GO" id="GO:0006520">
    <property type="term" value="P:amino acid metabolic process"/>
    <property type="evidence" value="ECO:0007669"/>
    <property type="project" value="InterPro"/>
</dbReference>
<evidence type="ECO:0000256" key="2">
    <source>
        <dbReference type="ARBA" id="ARBA00007441"/>
    </source>
</evidence>
<comment type="subunit">
    <text evidence="3">Homodimer.</text>
</comment>
<feature type="domain" description="Aminotransferase class I/classII large" evidence="8">
    <location>
        <begin position="38"/>
        <end position="384"/>
    </location>
</feature>